<evidence type="ECO:0000313" key="3">
    <source>
        <dbReference type="EMBL" id="GGA30686.1"/>
    </source>
</evidence>
<dbReference type="SUPFAM" id="SSF55383">
    <property type="entry name" value="Copper amine oxidase, domain N"/>
    <property type="match status" value="1"/>
</dbReference>
<evidence type="ECO:0000313" key="4">
    <source>
        <dbReference type="Proteomes" id="UP000609323"/>
    </source>
</evidence>
<accession>A0ABQ1FU00</accession>
<organism evidence="3 4">
    <name type="scientific">Paenibacillus physcomitrellae</name>
    <dbReference type="NCBI Taxonomy" id="1619311"/>
    <lineage>
        <taxon>Bacteria</taxon>
        <taxon>Bacillati</taxon>
        <taxon>Bacillota</taxon>
        <taxon>Bacilli</taxon>
        <taxon>Bacillales</taxon>
        <taxon>Paenibacillaceae</taxon>
        <taxon>Paenibacillus</taxon>
    </lineage>
</organism>
<keyword evidence="1" id="KW-0175">Coiled coil</keyword>
<feature type="domain" description="Copper amine oxidase-like N-terminal" evidence="2">
    <location>
        <begin position="365"/>
        <end position="461"/>
    </location>
</feature>
<dbReference type="Proteomes" id="UP000609323">
    <property type="component" value="Unassembled WGS sequence"/>
</dbReference>
<dbReference type="Gene3D" id="3.30.457.10">
    <property type="entry name" value="Copper amine oxidase-like, N-terminal domain"/>
    <property type="match status" value="1"/>
</dbReference>
<keyword evidence="4" id="KW-1185">Reference proteome</keyword>
<feature type="coiled-coil region" evidence="1">
    <location>
        <begin position="325"/>
        <end position="352"/>
    </location>
</feature>
<protein>
    <recommendedName>
        <fullName evidence="2">Copper amine oxidase-like N-terminal domain-containing protein</fullName>
    </recommendedName>
</protein>
<reference evidence="4" key="1">
    <citation type="journal article" date="2019" name="Int. J. Syst. Evol. Microbiol.">
        <title>The Global Catalogue of Microorganisms (GCM) 10K type strain sequencing project: providing services to taxonomists for standard genome sequencing and annotation.</title>
        <authorList>
            <consortium name="The Broad Institute Genomics Platform"/>
            <consortium name="The Broad Institute Genome Sequencing Center for Infectious Disease"/>
            <person name="Wu L."/>
            <person name="Ma J."/>
        </authorList>
    </citation>
    <scope>NUCLEOTIDE SEQUENCE [LARGE SCALE GENOMIC DNA]</scope>
    <source>
        <strain evidence="4">CGMCC 1.15044</strain>
    </source>
</reference>
<comment type="caution">
    <text evidence="3">The sequence shown here is derived from an EMBL/GenBank/DDBJ whole genome shotgun (WGS) entry which is preliminary data.</text>
</comment>
<sequence length="478" mass="54486">MRYKQSRHKLFLIQLLGFVLLFALLVGSFVVIVDPLQFYRKASFYTPTYSWQERYQNPGLARNYKYDTIVLGSSMTENFLPSEVGEKLGGSVLKLSIEGSTAREQNLTAKIAFDTGQVKQVLWGLDYFAFRGNHVSDQGDFPYYLYDNNLLNDYKYIFNESNITSSYEALRDSKARAATHPSLEKLNNWDRTVKYGRDIVIKNWEFARFNESSYGNNEDPLESVKQSFNDNVLQLVKEHPETTFYFYYPPYSILRQQVWYTTNPQRYENQLEMKRYMYEQLSQFDNVSLYEFQTDKAITYTLDNYKDISHHSGAINSLIVDEIAKGTHQVTADNLEQEIHNLKRQAENVVVNKDDGTVYSLDLKINGEEQSFGFIPPSSGDTLMAPLKKFAELLGASFDYDQASQTLTLKQGEDTAVLTKGSDEAQVNGQTVKLAAPVDLLAGTMAAPLESVPALFGGKAEIGEINDYMRSVEISMPE</sequence>
<evidence type="ECO:0000259" key="2">
    <source>
        <dbReference type="Pfam" id="PF07833"/>
    </source>
</evidence>
<proteinExistence type="predicted"/>
<gene>
    <name evidence="3" type="ORF">GCM10010917_14680</name>
</gene>
<dbReference type="EMBL" id="BMHF01000004">
    <property type="protein sequence ID" value="GGA30686.1"/>
    <property type="molecule type" value="Genomic_DNA"/>
</dbReference>
<dbReference type="Pfam" id="PF07833">
    <property type="entry name" value="Cu_amine_oxidN1"/>
    <property type="match status" value="1"/>
</dbReference>
<dbReference type="InterPro" id="IPR012854">
    <property type="entry name" value="Cu_amine_oxidase-like_N"/>
</dbReference>
<name>A0ABQ1FU00_9BACL</name>
<dbReference type="RefSeq" id="WP_094095033.1">
    <property type="nucleotide sequence ID" value="NZ_BMHF01000004.1"/>
</dbReference>
<evidence type="ECO:0000256" key="1">
    <source>
        <dbReference type="SAM" id="Coils"/>
    </source>
</evidence>
<dbReference type="InterPro" id="IPR036582">
    <property type="entry name" value="Mao_N_sf"/>
</dbReference>